<accession>G8NVU8</accession>
<dbReference type="STRING" id="682795.AciX8_4581"/>
<feature type="domain" description="TonB-dependent transporter Oar-like beta-barrel" evidence="8">
    <location>
        <begin position="239"/>
        <end position="1245"/>
    </location>
</feature>
<dbReference type="Gene3D" id="2.40.170.20">
    <property type="entry name" value="TonB-dependent receptor, beta-barrel domain"/>
    <property type="match status" value="1"/>
</dbReference>
<dbReference type="PANTHER" id="PTHR30069:SF46">
    <property type="entry name" value="OAR PROTEIN"/>
    <property type="match status" value="1"/>
</dbReference>
<keyword evidence="5" id="KW-0472">Membrane</keyword>
<dbReference type="InterPro" id="IPR036942">
    <property type="entry name" value="Beta-barrel_TonB_sf"/>
</dbReference>
<keyword evidence="6" id="KW-0998">Cell outer membrane</keyword>
<dbReference type="Proteomes" id="UP000007113">
    <property type="component" value="Chromosome"/>
</dbReference>
<evidence type="ECO:0000256" key="3">
    <source>
        <dbReference type="ARBA" id="ARBA00022452"/>
    </source>
</evidence>
<evidence type="ECO:0000259" key="8">
    <source>
        <dbReference type="Pfam" id="PF25183"/>
    </source>
</evidence>
<dbReference type="AlphaFoldDB" id="G8NVU8"/>
<proteinExistence type="predicted"/>
<keyword evidence="2" id="KW-0813">Transport</keyword>
<dbReference type="Gene3D" id="2.60.40.1120">
    <property type="entry name" value="Carboxypeptidase-like, regulatory domain"/>
    <property type="match status" value="1"/>
</dbReference>
<name>G8NVU8_GRAMM</name>
<dbReference type="GO" id="GO:0044718">
    <property type="term" value="P:siderophore transmembrane transport"/>
    <property type="evidence" value="ECO:0007669"/>
    <property type="project" value="TreeGrafter"/>
</dbReference>
<evidence type="ECO:0000256" key="1">
    <source>
        <dbReference type="ARBA" id="ARBA00004571"/>
    </source>
</evidence>
<feature type="chain" id="PRO_5003512418" description="TonB-dependent transporter Oar-like beta-barrel domain-containing protein" evidence="7">
    <location>
        <begin position="22"/>
        <end position="1252"/>
    </location>
</feature>
<dbReference type="GO" id="GO:0009279">
    <property type="term" value="C:cell outer membrane"/>
    <property type="evidence" value="ECO:0007669"/>
    <property type="project" value="UniProtKB-SubCell"/>
</dbReference>
<dbReference type="KEGG" id="gma:AciX8_4581"/>
<dbReference type="HOGENOM" id="CLU_006298_0_0_0"/>
<dbReference type="EMBL" id="CP003130">
    <property type="protein sequence ID" value="AEU38851.1"/>
    <property type="molecule type" value="Genomic_DNA"/>
</dbReference>
<keyword evidence="4" id="KW-0812">Transmembrane</keyword>
<feature type="signal peptide" evidence="7">
    <location>
        <begin position="1"/>
        <end position="21"/>
    </location>
</feature>
<evidence type="ECO:0000313" key="9">
    <source>
        <dbReference type="EMBL" id="AEU38851.1"/>
    </source>
</evidence>
<dbReference type="GO" id="GO:0015344">
    <property type="term" value="F:siderophore uptake transmembrane transporter activity"/>
    <property type="evidence" value="ECO:0007669"/>
    <property type="project" value="TreeGrafter"/>
</dbReference>
<protein>
    <recommendedName>
        <fullName evidence="8">TonB-dependent transporter Oar-like beta-barrel domain-containing protein</fullName>
    </recommendedName>
</protein>
<reference evidence="9 10" key="1">
    <citation type="submission" date="2011-11" db="EMBL/GenBank/DDBJ databases">
        <title>Complete sequence of Granulicella mallensis MP5ACTX8.</title>
        <authorList>
            <consortium name="US DOE Joint Genome Institute"/>
            <person name="Lucas S."/>
            <person name="Copeland A."/>
            <person name="Lapidus A."/>
            <person name="Cheng J.-F."/>
            <person name="Goodwin L."/>
            <person name="Pitluck S."/>
            <person name="Peters L."/>
            <person name="Lu M."/>
            <person name="Detter J.C."/>
            <person name="Han C."/>
            <person name="Tapia R."/>
            <person name="Land M."/>
            <person name="Hauser L."/>
            <person name="Kyrpides N."/>
            <person name="Ivanova N."/>
            <person name="Mikhailova N."/>
            <person name="Pagani I."/>
            <person name="Rawat S."/>
            <person name="Mannisto M."/>
            <person name="Haggblom M."/>
            <person name="Woyke T."/>
        </authorList>
    </citation>
    <scope>NUCLEOTIDE SEQUENCE [LARGE SCALE GENOMIC DNA]</scope>
    <source>
        <strain evidence="10">ATCC BAA-1857 / DSM 23137 / MP5ACTX8</strain>
    </source>
</reference>
<dbReference type="Pfam" id="PF25183">
    <property type="entry name" value="OMP_b-brl_4"/>
    <property type="match status" value="1"/>
</dbReference>
<evidence type="ECO:0000256" key="5">
    <source>
        <dbReference type="ARBA" id="ARBA00023136"/>
    </source>
</evidence>
<evidence type="ECO:0000313" key="10">
    <source>
        <dbReference type="Proteomes" id="UP000007113"/>
    </source>
</evidence>
<gene>
    <name evidence="9" type="ordered locus">AciX8_4581</name>
</gene>
<dbReference type="OrthoDB" id="97893at2"/>
<evidence type="ECO:0000256" key="2">
    <source>
        <dbReference type="ARBA" id="ARBA00022448"/>
    </source>
</evidence>
<evidence type="ECO:0000256" key="4">
    <source>
        <dbReference type="ARBA" id="ARBA00022692"/>
    </source>
</evidence>
<dbReference type="eggNOG" id="COG1629">
    <property type="taxonomic scope" value="Bacteria"/>
</dbReference>
<dbReference type="PANTHER" id="PTHR30069">
    <property type="entry name" value="TONB-DEPENDENT OUTER MEMBRANE RECEPTOR"/>
    <property type="match status" value="1"/>
</dbReference>
<keyword evidence="3" id="KW-1134">Transmembrane beta strand</keyword>
<keyword evidence="10" id="KW-1185">Reference proteome</keyword>
<sequence>MGGVRAVVLMLICLCTVSAVSQTATTSLRGVVKDSSGALVPGTSVTLLDNATNNTYRAVTNASGFYIFPVIAPAHYLITLTAGGFAPQNRTAELLVNQPATIDFTLSVKSDTITVDVSAATQTLNLTDASMGNSVGNTTIQALPMEGRNPVSLLSLQPGVLYLGQTASTADSRQGSVAGGRSDQGNITLDGLDDNDQINGTAFTGILRSTLDSTEEFRVTTSNGTAEAGRSSGAQINLVTKSGTNQYHGALYEYYRPTNTVANDFFNKYDQLATSPAQPNIPQKYVLNTFGGSIGGPIKKDKLFYFFNYEGQRQAIDAVVKDTVPTTTFMQGELSYPDLNGNVQTLTAAQVAKLDSACTGNTFNGAPVCPAGPGANAAILAYYANVPAVAPTSNPILGDGLNSGAYIFTSPAPSTLNTSILKIDYNPNGANHIFVRGNLQKDTTSAPENLPGQPAASYTDDNTKGISAGYTWIPTARIVNDLRYGYIRQGYQISGQGAGDYVTVVGFTQPTALTRNTILHVPVNNITDTLNWNKGSHTFAFGGNWRMITNQHGTDANSFDSAETNPAYANASTLPLPAGGINANFTNSWMYAYSGLMGVVPELTNFYNYQVTGPNSATAIPDGGFVNKSFRDNEFEYFLQDTWHARSNLTFTFGVRHTVLQTPYETNGQQVAPTIDTDAWYKERESAAQQGQIYEPLISFAPAGKANGKPGYWPKQKANFAPRIGVVFAPDPKTSIRASFGMYFDHYGEALVNSFDQEGSFGVSAFSSNQAGQLGFETAPRFTGPHNLPNIPLPALSPTQSFPFTPPADGFGIEWGLDNRLKTPYAEAFNVSIQHEFPKGFVFEEAYVGRLGRHLLQQVDMAEPVNYVDPQGGGDYFTAAAKLSAAVDAAPYGKFNGSTQKVANVAPIPYFENVFPYMKGLDYPGESATQSVFNNTWAPERYTNGETFSLALLENMVCSCFANGPAQSRFWSSQFSSLYAWDSIGTSSYNALQFTLRHPASHGLTIDASYTFSKSLDMGSETERASQEGNTDGSYTNFAIQNTWNPKLNKGPSDFDTRSLITGDWVYVLPVGRNRALLGSSKHIVDAFIGGWQWSGLARWTSGLPFTLNSPAFPTNYNDPGFAFKVGNVNTKKNFVAGIPHVFDAATTSAVTSGIYTGNGPVRLPYAGEAGQRNNFRGDGIFDIDSSLTKSWNMGSRLKLRFAAEVYNVTNSARFDVSGNGLTAHIANQAFGAYNSTVSTYRRMQFGLRLDF</sequence>
<keyword evidence="7" id="KW-0732">Signal</keyword>
<comment type="subcellular location">
    <subcellularLocation>
        <location evidence="1">Cell outer membrane</location>
        <topology evidence="1">Multi-pass membrane protein</topology>
    </subcellularLocation>
</comment>
<dbReference type="SUPFAM" id="SSF49464">
    <property type="entry name" value="Carboxypeptidase regulatory domain-like"/>
    <property type="match status" value="1"/>
</dbReference>
<dbReference type="InterPro" id="IPR008969">
    <property type="entry name" value="CarboxyPept-like_regulatory"/>
</dbReference>
<dbReference type="eggNOG" id="COG4771">
    <property type="taxonomic scope" value="Bacteria"/>
</dbReference>
<evidence type="ECO:0000256" key="7">
    <source>
        <dbReference type="SAM" id="SignalP"/>
    </source>
</evidence>
<dbReference type="Pfam" id="PF13620">
    <property type="entry name" value="CarboxypepD_reg"/>
    <property type="match status" value="1"/>
</dbReference>
<dbReference type="RefSeq" id="WP_014267722.1">
    <property type="nucleotide sequence ID" value="NC_016631.1"/>
</dbReference>
<evidence type="ECO:0000256" key="6">
    <source>
        <dbReference type="ARBA" id="ARBA00023237"/>
    </source>
</evidence>
<dbReference type="SUPFAM" id="SSF56935">
    <property type="entry name" value="Porins"/>
    <property type="match status" value="1"/>
</dbReference>
<organism evidence="9 10">
    <name type="scientific">Granulicella mallensis (strain ATCC BAA-1857 / DSM 23137 / MP5ACTX8)</name>
    <dbReference type="NCBI Taxonomy" id="682795"/>
    <lineage>
        <taxon>Bacteria</taxon>
        <taxon>Pseudomonadati</taxon>
        <taxon>Acidobacteriota</taxon>
        <taxon>Terriglobia</taxon>
        <taxon>Terriglobales</taxon>
        <taxon>Acidobacteriaceae</taxon>
        <taxon>Granulicella</taxon>
    </lineage>
</organism>
<dbReference type="InterPro" id="IPR057601">
    <property type="entry name" value="Oar-like_b-barrel"/>
</dbReference>
<dbReference type="InterPro" id="IPR039426">
    <property type="entry name" value="TonB-dep_rcpt-like"/>
</dbReference>